<feature type="region of interest" description="Disordered" evidence="1">
    <location>
        <begin position="541"/>
        <end position="560"/>
    </location>
</feature>
<proteinExistence type="predicted"/>
<feature type="compositionally biased region" description="Low complexity" evidence="1">
    <location>
        <begin position="761"/>
        <end position="773"/>
    </location>
</feature>
<dbReference type="AlphaFoldDB" id="A0A0E0IGZ3"/>
<dbReference type="SUPFAM" id="SSF48371">
    <property type="entry name" value="ARM repeat"/>
    <property type="match status" value="1"/>
</dbReference>
<dbReference type="FunFam" id="1.25.10.10:FF:000788">
    <property type="entry name" value="E3 ubiquitin-protein ligase UPL1-like protein"/>
    <property type="match status" value="1"/>
</dbReference>
<dbReference type="InterPro" id="IPR016024">
    <property type="entry name" value="ARM-type_fold"/>
</dbReference>
<dbReference type="GO" id="GO:0031397">
    <property type="term" value="P:negative regulation of protein ubiquitination"/>
    <property type="evidence" value="ECO:0007669"/>
    <property type="project" value="TreeGrafter"/>
</dbReference>
<dbReference type="Proteomes" id="UP000006591">
    <property type="component" value="Chromosome 9"/>
</dbReference>
<dbReference type="GO" id="GO:0005634">
    <property type="term" value="C:nucleus"/>
    <property type="evidence" value="ECO:0007669"/>
    <property type="project" value="TreeGrafter"/>
</dbReference>
<feature type="compositionally biased region" description="Low complexity" evidence="1">
    <location>
        <begin position="786"/>
        <end position="798"/>
    </location>
</feature>
<dbReference type="InterPro" id="IPR010309">
    <property type="entry name" value="E3_Ub_ligase_DUF908"/>
</dbReference>
<dbReference type="PANTHER" id="PTHR46340:SF1">
    <property type="entry name" value="UBX DOMAIN-CONTAINING PROTEIN 1"/>
    <property type="match status" value="1"/>
</dbReference>
<feature type="domain" description="DUF913" evidence="3">
    <location>
        <begin position="497"/>
        <end position="840"/>
    </location>
</feature>
<protein>
    <recommendedName>
        <fullName evidence="6">DUF913 domain-containing protein</fullName>
    </recommendedName>
</protein>
<dbReference type="EnsemblPlants" id="ONIVA09G02750.4">
    <property type="protein sequence ID" value="ONIVA09G02750.4"/>
    <property type="gene ID" value="ONIVA09G02750"/>
</dbReference>
<feature type="region of interest" description="Disordered" evidence="1">
    <location>
        <begin position="108"/>
        <end position="133"/>
    </location>
</feature>
<dbReference type="GO" id="GO:1903094">
    <property type="term" value="P:negative regulation of protein K48-linked deubiquitination"/>
    <property type="evidence" value="ECO:0007669"/>
    <property type="project" value="TreeGrafter"/>
</dbReference>
<keyword evidence="5" id="KW-1185">Reference proteome</keyword>
<organism evidence="4">
    <name type="scientific">Oryza nivara</name>
    <name type="common">Indian wild rice</name>
    <name type="synonym">Oryza sativa f. spontanea</name>
    <dbReference type="NCBI Taxonomy" id="4536"/>
    <lineage>
        <taxon>Eukaryota</taxon>
        <taxon>Viridiplantae</taxon>
        <taxon>Streptophyta</taxon>
        <taxon>Embryophyta</taxon>
        <taxon>Tracheophyta</taxon>
        <taxon>Spermatophyta</taxon>
        <taxon>Magnoliopsida</taxon>
        <taxon>Liliopsida</taxon>
        <taxon>Poales</taxon>
        <taxon>Poaceae</taxon>
        <taxon>BOP clade</taxon>
        <taxon>Oryzoideae</taxon>
        <taxon>Oryzeae</taxon>
        <taxon>Oryzinae</taxon>
        <taxon>Oryza</taxon>
    </lineage>
</organism>
<dbReference type="GO" id="GO:0036435">
    <property type="term" value="F:K48-linked polyubiquitin modification-dependent protein binding"/>
    <property type="evidence" value="ECO:0007669"/>
    <property type="project" value="TreeGrafter"/>
</dbReference>
<dbReference type="PANTHER" id="PTHR46340">
    <property type="entry name" value="UBX DOMAIN-CONTAINING PROTEIN 1"/>
    <property type="match status" value="1"/>
</dbReference>
<reference evidence="4" key="1">
    <citation type="submission" date="2015-04" db="UniProtKB">
        <authorList>
            <consortium name="EnsemblPlants"/>
        </authorList>
    </citation>
    <scope>IDENTIFICATION</scope>
    <source>
        <strain evidence="4">SL10</strain>
    </source>
</reference>
<dbReference type="Pfam" id="PF06012">
    <property type="entry name" value="DUF908"/>
    <property type="match status" value="1"/>
</dbReference>
<name>A0A0E0IGZ3_ORYNI</name>
<dbReference type="InterPro" id="IPR011989">
    <property type="entry name" value="ARM-like"/>
</dbReference>
<dbReference type="Gene3D" id="1.25.10.10">
    <property type="entry name" value="Leucine-rich Repeat Variant"/>
    <property type="match status" value="1"/>
</dbReference>
<feature type="compositionally biased region" description="Basic and acidic residues" evidence="1">
    <location>
        <begin position="541"/>
        <end position="557"/>
    </location>
</feature>
<feature type="domain" description="DUF908" evidence="2">
    <location>
        <begin position="281"/>
        <end position="437"/>
    </location>
</feature>
<dbReference type="Gramene" id="ONIVA09G02750.4">
    <property type="protein sequence ID" value="ONIVA09G02750.4"/>
    <property type="gene ID" value="ONIVA09G02750"/>
</dbReference>
<dbReference type="GO" id="GO:0005737">
    <property type="term" value="C:cytoplasm"/>
    <property type="evidence" value="ECO:0007669"/>
    <property type="project" value="TreeGrafter"/>
</dbReference>
<evidence type="ECO:0000313" key="5">
    <source>
        <dbReference type="Proteomes" id="UP000006591"/>
    </source>
</evidence>
<evidence type="ECO:0000313" key="4">
    <source>
        <dbReference type="EnsemblPlants" id="ONIVA09G02750.4"/>
    </source>
</evidence>
<evidence type="ECO:0000259" key="2">
    <source>
        <dbReference type="Pfam" id="PF06012"/>
    </source>
</evidence>
<evidence type="ECO:0008006" key="6">
    <source>
        <dbReference type="Google" id="ProtNLM"/>
    </source>
</evidence>
<sequence length="856" mass="92591">MNHPNRLAPLGTTVGAFYSMCIIHRVTLTDLPPSYATRAHQQRHGSLHPSPNSSPFFPFFPLSPPPSLSHAHLPPPPLFSPSLRFRSRRTARARIASHRIASQHLPKTLTASPPTLRPFPPGGETADDASGPLVAAAPPGDANCGMKLKRRRAVEVPPNIKSFIDCVTATPLENVESPLKDFVWEFGKQHLSSLLASTDADIVEGSLETLRAFVNKSVGKSSIRSASLTSKLFAFSQGWGGKEGGLGLIACSLPSGCDPIATEIGSTLHFEFYRGADKSDKSQSIDNCHRLEIIHLPSIISCKENDLEILEKLVKDYSVPPSLRFSLLTRLRFARAFDSLAYRRQYTCIRLSAFIVLVQASHDSESLALFLNNEPEFIDELLSLLSYEDEIPEKIRRLGILSLVALCQDRSHQPTVLSSVTSGGHRGILPSLMQKAVDSIINGSTKWSTEFAEELLSLVSMLVSSTPGSLALQEAGFIPTILPLLKDTETHHLHLVSTAVHVIEGFLDYHNPSSALFRDLGGLDDTIARLKIEVSQVDIGSKKSEEPQSMSKGKEVESSLPLPDMQTVHSEALISYNRRNLMKALLRTISLATYVPGSSARVDGSEENVLPPCLCTIFSRAKEFGGGVFSLAATVMSDLIHKDPTCFTVLDAAGLPQAFIDAIMGGILYNSDAITCIPQCLDALCLNSSGLQLVKDHNALRCFVKIFTSRSYLKALGGDTAGALSLGLDELLRHQSSLRSSGVDMLIEILNTISKVGCGGESSSCTESGNSSTPLPMETDVQGGTSRSEVGTSEVGSSEKMVDASLDATSSSIESYLPECICNVGRLIETILQNSDTCCSVRKRALKLFFSCSNCH</sequence>
<evidence type="ECO:0000256" key="1">
    <source>
        <dbReference type="SAM" id="MobiDB-lite"/>
    </source>
</evidence>
<accession>A0A0E0IGZ3</accession>
<dbReference type="Pfam" id="PF06025">
    <property type="entry name" value="DUF913"/>
    <property type="match status" value="1"/>
</dbReference>
<evidence type="ECO:0000259" key="3">
    <source>
        <dbReference type="Pfam" id="PF06025"/>
    </source>
</evidence>
<dbReference type="InterPro" id="IPR010314">
    <property type="entry name" value="E3_Ub_ligase_DUF913"/>
</dbReference>
<reference evidence="4" key="2">
    <citation type="submission" date="2018-04" db="EMBL/GenBank/DDBJ databases">
        <title>OnivRS2 (Oryza nivara Reference Sequence Version 2).</title>
        <authorList>
            <person name="Zhang J."/>
            <person name="Kudrna D."/>
            <person name="Lee S."/>
            <person name="Talag J."/>
            <person name="Rajasekar S."/>
            <person name="Welchert J."/>
            <person name="Hsing Y.-I."/>
            <person name="Wing R.A."/>
        </authorList>
    </citation>
    <scope>NUCLEOTIDE SEQUENCE [LARGE SCALE GENOMIC DNA]</scope>
    <source>
        <strain evidence="4">SL10</strain>
    </source>
</reference>
<dbReference type="GO" id="GO:0032435">
    <property type="term" value="P:negative regulation of proteasomal ubiquitin-dependent protein catabolic process"/>
    <property type="evidence" value="ECO:0007669"/>
    <property type="project" value="TreeGrafter"/>
</dbReference>
<feature type="region of interest" description="Disordered" evidence="1">
    <location>
        <begin position="759"/>
        <end position="798"/>
    </location>
</feature>